<evidence type="ECO:0000256" key="6">
    <source>
        <dbReference type="ARBA" id="ARBA00023315"/>
    </source>
</evidence>
<dbReference type="InterPro" id="IPR001594">
    <property type="entry name" value="Palmitoyltrfase_DHHC"/>
</dbReference>
<evidence type="ECO:0000313" key="10">
    <source>
        <dbReference type="EMBL" id="GMT00484.1"/>
    </source>
</evidence>
<dbReference type="GO" id="GO:0005783">
    <property type="term" value="C:endoplasmic reticulum"/>
    <property type="evidence" value="ECO:0007669"/>
    <property type="project" value="TreeGrafter"/>
</dbReference>
<reference evidence="10" key="1">
    <citation type="submission" date="2023-10" db="EMBL/GenBank/DDBJ databases">
        <title>Genome assembly of Pristionchus species.</title>
        <authorList>
            <person name="Yoshida K."/>
            <person name="Sommer R.J."/>
        </authorList>
    </citation>
    <scope>NUCLEOTIDE SEQUENCE</scope>
    <source>
        <strain evidence="10">RS0144</strain>
    </source>
</reference>
<dbReference type="PROSITE" id="PS50216">
    <property type="entry name" value="DHHC"/>
    <property type="match status" value="1"/>
</dbReference>
<keyword evidence="6 7" id="KW-0012">Acyltransferase</keyword>
<feature type="domain" description="Palmitoyltransferase DHHC" evidence="9">
    <location>
        <begin position="256"/>
        <end position="381"/>
    </location>
</feature>
<dbReference type="PANTHER" id="PTHR22883">
    <property type="entry name" value="ZINC FINGER DHHC DOMAIN CONTAINING PROTEIN"/>
    <property type="match status" value="1"/>
</dbReference>
<dbReference type="InterPro" id="IPR039859">
    <property type="entry name" value="PFA4/ZDH16/20/ERF2-like"/>
</dbReference>
<comment type="caution">
    <text evidence="10">The sequence shown here is derived from an EMBL/GenBank/DDBJ whole genome shotgun (WGS) entry which is preliminary data.</text>
</comment>
<protein>
    <recommendedName>
        <fullName evidence="7">Palmitoyltransferase</fullName>
        <ecNumber evidence="7">2.3.1.225</ecNumber>
    </recommendedName>
</protein>
<evidence type="ECO:0000256" key="5">
    <source>
        <dbReference type="ARBA" id="ARBA00023136"/>
    </source>
</evidence>
<evidence type="ECO:0000259" key="9">
    <source>
        <dbReference type="Pfam" id="PF01529"/>
    </source>
</evidence>
<keyword evidence="11" id="KW-1185">Reference proteome</keyword>
<dbReference type="EMBL" id="BTSX01000005">
    <property type="protein sequence ID" value="GMT00484.1"/>
    <property type="molecule type" value="Genomic_DNA"/>
</dbReference>
<dbReference type="GO" id="GO:0006612">
    <property type="term" value="P:protein targeting to membrane"/>
    <property type="evidence" value="ECO:0007669"/>
    <property type="project" value="TreeGrafter"/>
</dbReference>
<accession>A0AAV5U0W4</accession>
<dbReference type="Proteomes" id="UP001432027">
    <property type="component" value="Unassembled WGS sequence"/>
</dbReference>
<comment type="catalytic activity">
    <reaction evidence="7">
        <text>L-cysteinyl-[protein] + hexadecanoyl-CoA = S-hexadecanoyl-L-cysteinyl-[protein] + CoA</text>
        <dbReference type="Rhea" id="RHEA:36683"/>
        <dbReference type="Rhea" id="RHEA-COMP:10131"/>
        <dbReference type="Rhea" id="RHEA-COMP:11032"/>
        <dbReference type="ChEBI" id="CHEBI:29950"/>
        <dbReference type="ChEBI" id="CHEBI:57287"/>
        <dbReference type="ChEBI" id="CHEBI:57379"/>
        <dbReference type="ChEBI" id="CHEBI:74151"/>
        <dbReference type="EC" id="2.3.1.225"/>
    </reaction>
</comment>
<feature type="transmembrane region" description="Helical" evidence="7">
    <location>
        <begin position="179"/>
        <end position="196"/>
    </location>
</feature>
<dbReference type="GO" id="GO:0005794">
    <property type="term" value="C:Golgi apparatus"/>
    <property type="evidence" value="ECO:0007669"/>
    <property type="project" value="TreeGrafter"/>
</dbReference>
<dbReference type="PANTHER" id="PTHR22883:SF488">
    <property type="entry name" value="PALMITOYLTRANSFERASE"/>
    <property type="match status" value="1"/>
</dbReference>
<keyword evidence="5 7" id="KW-0472">Membrane</keyword>
<dbReference type="GO" id="GO:0016020">
    <property type="term" value="C:membrane"/>
    <property type="evidence" value="ECO:0007669"/>
    <property type="project" value="UniProtKB-SubCell"/>
</dbReference>
<feature type="region of interest" description="Disordered" evidence="8">
    <location>
        <begin position="426"/>
        <end position="454"/>
    </location>
</feature>
<evidence type="ECO:0000256" key="2">
    <source>
        <dbReference type="ARBA" id="ARBA00022679"/>
    </source>
</evidence>
<comment type="similarity">
    <text evidence="7">Belongs to the DHHC palmitoyltransferase family.</text>
</comment>
<feature type="compositionally biased region" description="Polar residues" evidence="8">
    <location>
        <begin position="436"/>
        <end position="454"/>
    </location>
</feature>
<dbReference type="Pfam" id="PF01529">
    <property type="entry name" value="DHHC"/>
    <property type="match status" value="1"/>
</dbReference>
<evidence type="ECO:0000256" key="3">
    <source>
        <dbReference type="ARBA" id="ARBA00022692"/>
    </source>
</evidence>
<keyword evidence="2 7" id="KW-0808">Transferase</keyword>
<proteinExistence type="inferred from homology"/>
<feature type="transmembrane region" description="Helical" evidence="7">
    <location>
        <begin position="149"/>
        <end position="167"/>
    </location>
</feature>
<evidence type="ECO:0000256" key="1">
    <source>
        <dbReference type="ARBA" id="ARBA00004141"/>
    </source>
</evidence>
<organism evidence="10 11">
    <name type="scientific">Pristionchus entomophagus</name>
    <dbReference type="NCBI Taxonomy" id="358040"/>
    <lineage>
        <taxon>Eukaryota</taxon>
        <taxon>Metazoa</taxon>
        <taxon>Ecdysozoa</taxon>
        <taxon>Nematoda</taxon>
        <taxon>Chromadorea</taxon>
        <taxon>Rhabditida</taxon>
        <taxon>Rhabditina</taxon>
        <taxon>Diplogasteromorpha</taxon>
        <taxon>Diplogasteroidea</taxon>
        <taxon>Neodiplogasteridae</taxon>
        <taxon>Pristionchus</taxon>
    </lineage>
</organism>
<gene>
    <name evidence="10" type="ORF">PENTCL1PPCAC_22658</name>
</gene>
<dbReference type="EC" id="2.3.1.225" evidence="7"/>
<evidence type="ECO:0000256" key="7">
    <source>
        <dbReference type="RuleBase" id="RU079119"/>
    </source>
</evidence>
<dbReference type="GO" id="GO:0019706">
    <property type="term" value="F:protein-cysteine S-palmitoyltransferase activity"/>
    <property type="evidence" value="ECO:0007669"/>
    <property type="project" value="UniProtKB-EC"/>
</dbReference>
<evidence type="ECO:0000256" key="4">
    <source>
        <dbReference type="ARBA" id="ARBA00022989"/>
    </source>
</evidence>
<dbReference type="AlphaFoldDB" id="A0AAV5U0W4"/>
<keyword evidence="4 7" id="KW-1133">Transmembrane helix</keyword>
<feature type="transmembrane region" description="Helical" evidence="7">
    <location>
        <begin position="346"/>
        <end position="371"/>
    </location>
</feature>
<name>A0AAV5U0W4_9BILA</name>
<evidence type="ECO:0000313" key="11">
    <source>
        <dbReference type="Proteomes" id="UP001432027"/>
    </source>
</evidence>
<comment type="subcellular location">
    <subcellularLocation>
        <location evidence="1">Membrane</location>
        <topology evidence="1">Multi-pass membrane protein</topology>
    </subcellularLocation>
</comment>
<comment type="domain">
    <text evidence="7">The DHHC domain is required for palmitoyltransferase activity.</text>
</comment>
<feature type="transmembrane region" description="Helical" evidence="7">
    <location>
        <begin position="302"/>
        <end position="326"/>
    </location>
</feature>
<evidence type="ECO:0000256" key="8">
    <source>
        <dbReference type="SAM" id="MobiDB-lite"/>
    </source>
</evidence>
<keyword evidence="3 7" id="KW-0812">Transmembrane</keyword>
<sequence length="454" mass="50956">MLPSRIPSRTKKRKELRDIFPNMETSSSLLCDSFSPSEDIYPLHSIDSINKERDESFTSISTRSVSLLEGVESVERKEVAFATMVDSISTTNIIDPEKAQDIPRIDANQGTARLSPPQTTKGIRKWKLHRGNNRFFCNGRIMVAKQNGVFLLTLFLLISTLSLYFVFDAPYLWTNVSPALPIVEALLALLMFGNLFKTTFSDPGILPRAASDEIAEEERKYYERIASETIDSENPNLNRSTVARTIQVNVNGVGMKLKRCQTCQLYRPPRSSHCSICNNCILNFDHHCPWVGNCIGLGNYRYFYLFLLSLCALILNTFSGSVAHLWILTHSLPSLAEALRQSPTSIIVGVICFFTFFSITCLSTFHSYLVAKNLTTNEDIKGTFSSKRRPPIKNPYSMGVISNCFSRLCGPLSPSLIDRRGFSTGIDESQSRHQSVDPSTVSSTFSSVRYTDRV</sequence>